<feature type="compositionally biased region" description="Basic and acidic residues" evidence="11">
    <location>
        <begin position="1429"/>
        <end position="1441"/>
    </location>
</feature>
<dbReference type="EMBL" id="JXLN01015880">
    <property type="protein sequence ID" value="KPM10847.1"/>
    <property type="molecule type" value="Genomic_DNA"/>
</dbReference>
<dbReference type="InterPro" id="IPR011011">
    <property type="entry name" value="Znf_FYVE_PHD"/>
</dbReference>
<keyword evidence="4" id="KW-0489">Methyltransferase</keyword>
<feature type="region of interest" description="Disordered" evidence="11">
    <location>
        <begin position="1597"/>
        <end position="1621"/>
    </location>
</feature>
<dbReference type="SMART" id="SM00249">
    <property type="entry name" value="PHD"/>
    <property type="match status" value="1"/>
</dbReference>
<dbReference type="Pfam" id="PF01426">
    <property type="entry name" value="BAH"/>
    <property type="match status" value="1"/>
</dbReference>
<dbReference type="VEuPathDB" id="VectorBase:SSCA003024"/>
<feature type="region of interest" description="Disordered" evidence="11">
    <location>
        <begin position="1315"/>
        <end position="1563"/>
    </location>
</feature>
<keyword evidence="6" id="KW-0949">S-adenosyl-L-methionine</keyword>
<feature type="compositionally biased region" description="Polar residues" evidence="11">
    <location>
        <begin position="1319"/>
        <end position="1329"/>
    </location>
</feature>
<feature type="region of interest" description="Disordered" evidence="11">
    <location>
        <begin position="2086"/>
        <end position="2121"/>
    </location>
</feature>
<dbReference type="InterPro" id="IPR001025">
    <property type="entry name" value="BAH_dom"/>
</dbReference>
<dbReference type="Pfam" id="PF20826">
    <property type="entry name" value="PHD_5"/>
    <property type="match status" value="1"/>
</dbReference>
<evidence type="ECO:0000313" key="12">
    <source>
        <dbReference type="EMBL" id="KPM10847.1"/>
    </source>
</evidence>
<dbReference type="InterPro" id="IPR019786">
    <property type="entry name" value="Zinc_finger_PHD-type_CS"/>
</dbReference>
<feature type="region of interest" description="Disordered" evidence="11">
    <location>
        <begin position="2388"/>
        <end position="2413"/>
    </location>
</feature>
<accession>A0A132AIV1</accession>
<feature type="compositionally biased region" description="Basic residues" evidence="11">
    <location>
        <begin position="1489"/>
        <end position="1504"/>
    </location>
</feature>
<dbReference type="InterPro" id="IPR046341">
    <property type="entry name" value="SET_dom_sf"/>
</dbReference>
<dbReference type="SMART" id="SM00317">
    <property type="entry name" value="SET"/>
    <property type="match status" value="1"/>
</dbReference>
<dbReference type="OrthoDB" id="79252at2759"/>
<evidence type="ECO:0000256" key="11">
    <source>
        <dbReference type="SAM" id="MobiDB-lite"/>
    </source>
</evidence>
<feature type="compositionally biased region" description="Basic and acidic residues" evidence="11">
    <location>
        <begin position="2389"/>
        <end position="2413"/>
    </location>
</feature>
<dbReference type="InterPro" id="IPR006560">
    <property type="entry name" value="AWS_dom"/>
</dbReference>
<dbReference type="GO" id="GO:0008270">
    <property type="term" value="F:zinc ion binding"/>
    <property type="evidence" value="ECO:0007669"/>
    <property type="project" value="UniProtKB-KW"/>
</dbReference>
<dbReference type="Proteomes" id="UP000616769">
    <property type="component" value="Unassembled WGS sequence"/>
</dbReference>
<feature type="compositionally biased region" description="Low complexity" evidence="11">
    <location>
        <begin position="2109"/>
        <end position="2121"/>
    </location>
</feature>
<reference evidence="12 13" key="1">
    <citation type="journal article" date="2015" name="Parasit. Vectors">
        <title>Draft genome of the scabies mite.</title>
        <authorList>
            <person name="Rider S.D.Jr."/>
            <person name="Morgan M.S."/>
            <person name="Arlian L.G."/>
        </authorList>
    </citation>
    <scope>NUCLEOTIDE SEQUENCE [LARGE SCALE GENOMIC DNA]</scope>
    <source>
        <strain evidence="12">Arlian Lab</strain>
    </source>
</reference>
<dbReference type="PROSITE" id="PS51038">
    <property type="entry name" value="BAH"/>
    <property type="match status" value="1"/>
</dbReference>
<evidence type="ECO:0000256" key="3">
    <source>
        <dbReference type="ARBA" id="ARBA00022454"/>
    </source>
</evidence>
<dbReference type="InterPro" id="IPR001965">
    <property type="entry name" value="Znf_PHD"/>
</dbReference>
<dbReference type="InterPro" id="IPR001214">
    <property type="entry name" value="SET_dom"/>
</dbReference>
<dbReference type="SUPFAM" id="SSF82199">
    <property type="entry name" value="SET domain"/>
    <property type="match status" value="1"/>
</dbReference>
<feature type="region of interest" description="Disordered" evidence="11">
    <location>
        <begin position="1201"/>
        <end position="1220"/>
    </location>
</feature>
<feature type="region of interest" description="Disordered" evidence="11">
    <location>
        <begin position="802"/>
        <end position="840"/>
    </location>
</feature>
<dbReference type="InterPro" id="IPR003616">
    <property type="entry name" value="Post-SET_dom"/>
</dbReference>
<feature type="region of interest" description="Disordered" evidence="11">
    <location>
        <begin position="760"/>
        <end position="782"/>
    </location>
</feature>
<feature type="compositionally biased region" description="Basic and acidic residues" evidence="11">
    <location>
        <begin position="1400"/>
        <end position="1422"/>
    </location>
</feature>
<dbReference type="GO" id="GO:0003682">
    <property type="term" value="F:chromatin binding"/>
    <property type="evidence" value="ECO:0007669"/>
    <property type="project" value="InterPro"/>
</dbReference>
<organism evidence="12 13">
    <name type="scientific">Sarcoptes scabiei</name>
    <name type="common">Itch mite</name>
    <name type="synonym">Acarus scabiei</name>
    <dbReference type="NCBI Taxonomy" id="52283"/>
    <lineage>
        <taxon>Eukaryota</taxon>
        <taxon>Metazoa</taxon>
        <taxon>Ecdysozoa</taxon>
        <taxon>Arthropoda</taxon>
        <taxon>Chelicerata</taxon>
        <taxon>Arachnida</taxon>
        <taxon>Acari</taxon>
        <taxon>Acariformes</taxon>
        <taxon>Sarcoptiformes</taxon>
        <taxon>Astigmata</taxon>
        <taxon>Psoroptidia</taxon>
        <taxon>Sarcoptoidea</taxon>
        <taxon>Sarcoptidae</taxon>
        <taxon>Sarcoptinae</taxon>
        <taxon>Sarcoptes</taxon>
    </lineage>
</organism>
<dbReference type="SMART" id="SM00570">
    <property type="entry name" value="AWS"/>
    <property type="match status" value="1"/>
</dbReference>
<evidence type="ECO:0000256" key="7">
    <source>
        <dbReference type="ARBA" id="ARBA00022723"/>
    </source>
</evidence>
<feature type="compositionally biased region" description="Acidic residues" evidence="11">
    <location>
        <begin position="1533"/>
        <end position="1542"/>
    </location>
</feature>
<feature type="compositionally biased region" description="Low complexity" evidence="11">
    <location>
        <begin position="1522"/>
        <end position="1532"/>
    </location>
</feature>
<dbReference type="GO" id="GO:0042800">
    <property type="term" value="F:histone H3K4 methyltransferase activity"/>
    <property type="evidence" value="ECO:0007669"/>
    <property type="project" value="TreeGrafter"/>
</dbReference>
<keyword evidence="7" id="KW-0479">Metal-binding</keyword>
<keyword evidence="5" id="KW-0808">Transferase</keyword>
<dbReference type="PROSITE" id="PS50868">
    <property type="entry name" value="POST_SET"/>
    <property type="match status" value="1"/>
</dbReference>
<feature type="region of interest" description="Disordered" evidence="11">
    <location>
        <begin position="920"/>
        <end position="945"/>
    </location>
</feature>
<feature type="compositionally biased region" description="Basic residues" evidence="11">
    <location>
        <begin position="1359"/>
        <end position="1368"/>
    </location>
</feature>
<feature type="compositionally biased region" description="Basic residues" evidence="11">
    <location>
        <begin position="802"/>
        <end position="811"/>
    </location>
</feature>
<dbReference type="PANTHER" id="PTHR46147:SF3">
    <property type="entry name" value="HISTONE-LYSINE N-METHYLTRANSFERASE ASH1"/>
    <property type="match status" value="1"/>
</dbReference>
<feature type="compositionally biased region" description="Basic residues" evidence="11">
    <location>
        <begin position="820"/>
        <end position="831"/>
    </location>
</feature>
<evidence type="ECO:0000256" key="10">
    <source>
        <dbReference type="ARBA" id="ARBA00023242"/>
    </source>
</evidence>
<evidence type="ECO:0000256" key="1">
    <source>
        <dbReference type="ARBA" id="ARBA00004123"/>
    </source>
</evidence>
<name>A0A132AIV1_SARSC</name>
<dbReference type="InterPro" id="IPR013083">
    <property type="entry name" value="Znf_RING/FYVE/PHD"/>
</dbReference>
<evidence type="ECO:0000256" key="2">
    <source>
        <dbReference type="ARBA" id="ARBA00004286"/>
    </source>
</evidence>
<gene>
    <name evidence="12" type="ORF">QR98_0094100</name>
</gene>
<keyword evidence="3" id="KW-0158">Chromosome</keyword>
<dbReference type="SUPFAM" id="SSF57903">
    <property type="entry name" value="FYVE/PHD zinc finger"/>
    <property type="match status" value="1"/>
</dbReference>
<dbReference type="SMART" id="SM00508">
    <property type="entry name" value="PostSET"/>
    <property type="match status" value="1"/>
</dbReference>
<dbReference type="PROSITE" id="PS01359">
    <property type="entry name" value="ZF_PHD_1"/>
    <property type="match status" value="1"/>
</dbReference>
<keyword evidence="10" id="KW-0539">Nucleus</keyword>
<feature type="region of interest" description="Disordered" evidence="11">
    <location>
        <begin position="1129"/>
        <end position="1158"/>
    </location>
</feature>
<dbReference type="GO" id="GO:0032259">
    <property type="term" value="P:methylation"/>
    <property type="evidence" value="ECO:0007669"/>
    <property type="project" value="UniProtKB-KW"/>
</dbReference>
<dbReference type="SMART" id="SM00439">
    <property type="entry name" value="BAH"/>
    <property type="match status" value="1"/>
</dbReference>
<feature type="compositionally biased region" description="Low complexity" evidence="11">
    <location>
        <begin position="92"/>
        <end position="107"/>
    </location>
</feature>
<feature type="compositionally biased region" description="Basic and acidic residues" evidence="11">
    <location>
        <begin position="59"/>
        <end position="76"/>
    </location>
</feature>
<dbReference type="PANTHER" id="PTHR46147">
    <property type="entry name" value="HISTONE-LYSINE N-METHYLTRANSFERASE ASH1"/>
    <property type="match status" value="1"/>
</dbReference>
<keyword evidence="9" id="KW-0862">Zinc</keyword>
<feature type="compositionally biased region" description="Polar residues" evidence="11">
    <location>
        <begin position="115"/>
        <end position="150"/>
    </location>
</feature>
<evidence type="ECO:0000256" key="9">
    <source>
        <dbReference type="ARBA" id="ARBA00022833"/>
    </source>
</evidence>
<dbReference type="GO" id="GO:0005694">
    <property type="term" value="C:chromosome"/>
    <property type="evidence" value="ECO:0007669"/>
    <property type="project" value="UniProtKB-SubCell"/>
</dbReference>
<dbReference type="PROSITE" id="PS50280">
    <property type="entry name" value="SET"/>
    <property type="match status" value="1"/>
</dbReference>
<dbReference type="Gene3D" id="2.30.30.490">
    <property type="match status" value="1"/>
</dbReference>
<dbReference type="CDD" id="cd19174">
    <property type="entry name" value="SET_ASH1L"/>
    <property type="match status" value="1"/>
</dbReference>
<protein>
    <submittedName>
        <fullName evidence="12">Bromo Adjacent Homology (BAH) domain contaning protein</fullName>
    </submittedName>
</protein>
<dbReference type="Pfam" id="PF00856">
    <property type="entry name" value="SET"/>
    <property type="match status" value="1"/>
</dbReference>
<feature type="compositionally biased region" description="Polar residues" evidence="11">
    <location>
        <begin position="399"/>
        <end position="419"/>
    </location>
</feature>
<dbReference type="InterPro" id="IPR043151">
    <property type="entry name" value="BAH_sf"/>
</dbReference>
<dbReference type="PROSITE" id="PS51215">
    <property type="entry name" value="AWS"/>
    <property type="match status" value="1"/>
</dbReference>
<feature type="region of interest" description="Disordered" evidence="11">
    <location>
        <begin position="399"/>
        <end position="433"/>
    </location>
</feature>
<dbReference type="Pfam" id="PF17907">
    <property type="entry name" value="AWS"/>
    <property type="match status" value="1"/>
</dbReference>
<feature type="compositionally biased region" description="Basic and acidic residues" evidence="11">
    <location>
        <begin position="760"/>
        <end position="776"/>
    </location>
</feature>
<dbReference type="GO" id="GO:0006355">
    <property type="term" value="P:regulation of DNA-templated transcription"/>
    <property type="evidence" value="ECO:0007669"/>
    <property type="project" value="TreeGrafter"/>
</dbReference>
<evidence type="ECO:0000313" key="13">
    <source>
        <dbReference type="Proteomes" id="UP000616769"/>
    </source>
</evidence>
<evidence type="ECO:0000256" key="8">
    <source>
        <dbReference type="ARBA" id="ARBA00022771"/>
    </source>
</evidence>
<comment type="subcellular location">
    <subcellularLocation>
        <location evidence="2">Chromosome</location>
    </subcellularLocation>
    <subcellularLocation>
        <location evidence="1">Nucleus</location>
    </subcellularLocation>
</comment>
<sequence>MQQQQTSISSSSLFKSHHLANSLSESNHQTITNLTSTSATIKNESFNLNSVESPTAVESPKDGFSSKKSDPVETRQKLRSYRIPHHLSQNRSLISKVSSSSPSTSNSKFKEADLTSDQNKNSIKSSPESTTLGSTSNLKDSTIKDSSLQQNSIDKKLSTTNNISASIKSINFNEIKPLNSTGPTLANPFLNSSFFVPGNTSAFSNFPFHSAFMPTIFNNQLINNLHLPTAATNLHKHNTIAPNSQLATSGRPFFPTVPQTQSQLTIFTSPPLASNSLSNNQAATLAPFPFSNSLTHPTLLSPSTSSASLLMPKPLSFSPSLSFSTDAAAHSLMMFGLTKSSAAGSSVSNTITTTSPPFILPRIVTTTSNSLNRTFPNKNSVTSPLINDSKNLNKTAISSLKSPSNPQIISPSKHLITSHSPKETASIKPNTNNQNPVILTQNPSLPQLPYTLFSPQASSGLMQPISIQAPPPPSSSVFGAPLLLSVISPTNRAQNRPQSHLSPVIISSDSNDFNLKTNNKSKIKVEHELKTILPKQSNDLLKTVAKTPTIVAGIDSKNNSNSINPQLPLLSLITGGLSSNLNGHNKISFPLQISSPPSSVPSKIIKCNKSNVLSPSSVIKSNTLSPNYTTSPSLSNKVEFSPVSINPSNAKSPLAFDKFDSIDPKIKSPHSNDELESLIRSVKDNIDSFNAGFSDIDDDCTNRKQWSQSKANEASDTTVTTKAKCKDNIVKTESVDSIITKKLTTETKESTKIDAKLVESGKNDSVKQHASEKKDSNAIASLPKPKDLANIDIEEKYKIKKKKHKKYRKKDGKFASVERKNRKRCGQRSRKGLSVSSHHSIQSCLDSSTINLYDKIIEGFRAMHITTNGPPILSDISNPLLRTNRLLGKSLSNSKNTLIQEQNLPNQKNSDNQRFLPLKKRQHRHDPLQNDLSSLMDQRNKSNERVESKNLCNLKSLKSKAVSRFRKKSIESGLVDSTHSNVPTSNDLTAAITAGLNPNSNPPSKKIETAKIIRPAQRQSIPANNLNKSSSSKIFFQNGLIEGPATEVVQQRNMSTQVSVSAITNAAAIAVSSTRRSDFNCVDRHLFQQQKYQPQQKQQPNSTLTKTAATTVNTTTATVKQNQATSNISFVSENKSNNTSKTKKIDLSTPTSADNKSEKVVDHSNFSFDKEVENREIFYVEKKKIDRKIKNVSKNSSIVRESSHEALQPNNPAINASSLTKNNFSAKTEFKSREEEEIDADDEFDGSFDDESECCAVESNVKTKSLSNYGHHSLNRSSSVTKNQEKNVQEMLIKSVPEMDKSKTSKKKYAINVEKKNGKTSQIDNGSIESKSKLTSKKCCKISKKEVAPETKSMPSKINSKKKRRRLNKTGFDKPRKKNRNVRESKSLVIKKNVHQNTSKCDDEKFLGKIDKESMSGDDNHVNFRSKSKKDSEKNCSDNAKKARNSNKKNSSNKTKTSKSIVSEGSESDSSNANDFNHSRALNQNKKQEKLKKKLKISSKKQRLRYSDSDETDSSAYLTACSSKNNTSSADSSQEDDFDGDDAYPVYMVTAPSNKDGQKKNRKVFPIKSNPFIRPIPLKKYYQAGLYSEDFFKHHPDETDSSVKTSTTSSPDRTARDFDPTNSNSIDIDLISINLEQKTDRKNVPMIPFPPLCLPKESIRSFQSKDGLDLLTSKKDIIESVSNDPKLSKFIHENNFKFDKNFNLSFDIWYQYKFNPFPTLMSSANYRRVRQNVFIDIKPVAKHSHQSCNCVKPKDGKKLGCGSDCINRMMYQECWPQSCPVGDLCSNQRIQRHHWSPGLERFMTKHRGWGIRTTEKIPSGDFIMEYIGEIVSDRLFLKRMNERYNNDQHHYCLRIQPGVMIDGYRVGNEGRFVNHSCEPNCEMQKWAVNGYHRIAMFALRDIEPMEELFYDYNFHNFNLDSQQTCHCGSSRCRGFIGGRRAANQKSNNEPVQSSLLLDSNLVPNQVEENPKKLVFRYVFLKPYFYLPANDPLGRSFMFHRKFIRKIKVTSNFMKNNGSWIAKLKEVPQEIEVTYDPLMLKRKLEPLTYGQKMKIDRVSLFLQRNFEKTRRFYLNLLNFMENNNNNGNLTSEHSDSNQSSKGSYRNRDISNGNSANGSDSESSASRLISSACLIKTRQISKVDNDPNLKYLKLAQIYSNICNRIGFHIIDSQPITCLFKDSECNGFVERNGEIDFDGKNSKRKRKKLAHDEAEIFIKNGLINFTSYVDEIRTGKMIPPDEFEKSISRHIREKFNELKLDIQNGNHRLKRFKTNNDEVKDKKVPNGFSNKDIECVSEIQISVEEIDRLESETLRLLGKILQEKRSMIENLTNMKNGISNNSSEIQNNHKENDRLNLQNQEKYSQFIESLGRPIELFSTLPNSRIVESYSLEQKDKLSDSETENTEKNDDEKSKADEDLSKKDEIIRCICGILREEGQMIQCDKCEIWQHFDCVQQFTEINLNEHDYVCESCHPRFVPRDVPKKKSPNIEMPLKMRYYLSLESPLDKNIRIKIGDCVYIYRHAFDQITSKHLSAKISDNQDIDSDSFIQTIKKAADSAIANRNEPFDSRKCIIIRVQHLAIIEDTKQKVLFGHHYIWPSETYHEPTRKFYPNELLRSPLCEWAAVEEVRKLCVILDPSTYVKGHPIGYEPDDIYICEMRVDRKAKSFSRIPKAGHFPVNIKKYAFVAYKEKLKIKRTYSPHQIPQKMKSKIKNSKNDIEDDNLKEQNKSFEEIDLQKVKKNEMHNTDHYELNIIVNFKSSIKILSLTIKEYIFVN</sequence>
<feature type="compositionally biased region" description="Polar residues" evidence="11">
    <location>
        <begin position="1472"/>
        <end position="1485"/>
    </location>
</feature>
<comment type="caution">
    <text evidence="12">The sequence shown here is derived from an EMBL/GenBank/DDBJ whole genome shotgun (WGS) entry which is preliminary data.</text>
</comment>
<evidence type="ECO:0000256" key="6">
    <source>
        <dbReference type="ARBA" id="ARBA00022691"/>
    </source>
</evidence>
<feature type="compositionally biased region" description="Polar residues" evidence="11">
    <location>
        <begin position="1208"/>
        <end position="1220"/>
    </location>
</feature>
<evidence type="ECO:0000256" key="4">
    <source>
        <dbReference type="ARBA" id="ARBA00022603"/>
    </source>
</evidence>
<feature type="compositionally biased region" description="Low complexity" evidence="11">
    <location>
        <begin position="1448"/>
        <end position="1471"/>
    </location>
</feature>
<dbReference type="GO" id="GO:0005654">
    <property type="term" value="C:nucleoplasm"/>
    <property type="evidence" value="ECO:0007669"/>
    <property type="project" value="TreeGrafter"/>
</dbReference>
<feature type="region of interest" description="Disordered" evidence="11">
    <location>
        <begin position="51"/>
        <end position="150"/>
    </location>
</feature>
<proteinExistence type="predicted"/>
<dbReference type="Gene3D" id="3.30.40.10">
    <property type="entry name" value="Zinc/RING finger domain, C3HC4 (zinc finger)"/>
    <property type="match status" value="1"/>
</dbReference>
<evidence type="ECO:0000256" key="5">
    <source>
        <dbReference type="ARBA" id="ARBA00022679"/>
    </source>
</evidence>
<dbReference type="Gene3D" id="2.170.270.10">
    <property type="entry name" value="SET domain"/>
    <property type="match status" value="1"/>
</dbReference>
<keyword evidence="8" id="KW-0863">Zinc-finger</keyword>